<dbReference type="InterPro" id="IPR051532">
    <property type="entry name" value="Ester_Hydrolysis_Enzymes"/>
</dbReference>
<accession>A0A517NHI5</accession>
<dbReference type="GO" id="GO:0004622">
    <property type="term" value="F:phosphatidylcholine lysophospholipase activity"/>
    <property type="evidence" value="ECO:0007669"/>
    <property type="project" value="TreeGrafter"/>
</dbReference>
<feature type="region of interest" description="Disordered" evidence="1">
    <location>
        <begin position="315"/>
        <end position="345"/>
    </location>
</feature>
<dbReference type="InterPro" id="IPR013830">
    <property type="entry name" value="SGNH_hydro"/>
</dbReference>
<dbReference type="PANTHER" id="PTHR30383:SF5">
    <property type="entry name" value="SGNH HYDROLASE-TYPE ESTERASE DOMAIN-CONTAINING PROTEIN"/>
    <property type="match status" value="1"/>
</dbReference>
<keyword evidence="3" id="KW-0378">Hydrolase</keyword>
<evidence type="ECO:0000313" key="4">
    <source>
        <dbReference type="Proteomes" id="UP000318538"/>
    </source>
</evidence>
<dbReference type="Gene3D" id="3.40.50.1110">
    <property type="entry name" value="SGNH hydrolase"/>
    <property type="match status" value="1"/>
</dbReference>
<dbReference type="AlphaFoldDB" id="A0A517NHI5"/>
<reference evidence="3 4" key="1">
    <citation type="submission" date="2019-02" db="EMBL/GenBank/DDBJ databases">
        <title>Deep-cultivation of Planctomycetes and their phenomic and genomic characterization uncovers novel biology.</title>
        <authorList>
            <person name="Wiegand S."/>
            <person name="Jogler M."/>
            <person name="Boedeker C."/>
            <person name="Pinto D."/>
            <person name="Vollmers J."/>
            <person name="Rivas-Marin E."/>
            <person name="Kohn T."/>
            <person name="Peeters S.H."/>
            <person name="Heuer A."/>
            <person name="Rast P."/>
            <person name="Oberbeckmann S."/>
            <person name="Bunk B."/>
            <person name="Jeske O."/>
            <person name="Meyerdierks A."/>
            <person name="Storesund J.E."/>
            <person name="Kallscheuer N."/>
            <person name="Luecker S."/>
            <person name="Lage O.M."/>
            <person name="Pohl T."/>
            <person name="Merkel B.J."/>
            <person name="Hornburger P."/>
            <person name="Mueller R.-W."/>
            <person name="Bruemmer F."/>
            <person name="Labrenz M."/>
            <person name="Spormann A.M."/>
            <person name="Op den Camp H."/>
            <person name="Overmann J."/>
            <person name="Amann R."/>
            <person name="Jetten M.S.M."/>
            <person name="Mascher T."/>
            <person name="Medema M.H."/>
            <person name="Devos D.P."/>
            <person name="Kaster A.-K."/>
            <person name="Ovreas L."/>
            <person name="Rohde M."/>
            <person name="Galperin M.Y."/>
            <person name="Jogler C."/>
        </authorList>
    </citation>
    <scope>NUCLEOTIDE SEQUENCE [LARGE SCALE GENOMIC DNA]</scope>
    <source>
        <strain evidence="3 4">K22_7</strain>
    </source>
</reference>
<dbReference type="KEGG" id="rlc:K227x_50170"/>
<sequence>MILGAASDQHHCKPRISRKRLRMRNVLMLLLGCVAAAMGPTDLVWSQEKLVASPPIVLGPYAYESKPADPELEKFHPMLAPQPGPMMLRQGDRLAILGDSITQQVMYSRLIEMYLTLCHPELDISVRQYGWSGEKTDGMLRRLDQDVLRFDPTVATLSYGMNDARYRPFDQTNGRWYRDHYTAIVRKLKAAGARVVLGSPGCSGKIASWVKSRNGTLDEHNLNLCALRDIGIEIAEAEQVRFADVFWPMYKAQIATSKKYAGADPPYEVAGRDGIHPGWAGHVMMAYAYLHATGIDGNIGSFTMDFGTGKADASDGHTVDDAGPGKMTITSRRHPLCPEGKLDDSNSMRSGMTLVPFFEDLNRFTLVVTSLPSGSAKVSWGDQSQTFTADQLAKGINLVQEFTNNPFSEVFRKTDEAVTQKQRYETEQVKNIFHGKEGREDFEAAVKRTEAVRAPLVQAISDAIVPVTHTIVVTPIEDPASDQ</sequence>
<dbReference type="Proteomes" id="UP000318538">
    <property type="component" value="Chromosome"/>
</dbReference>
<name>A0A517NHI5_9BACT</name>
<dbReference type="PANTHER" id="PTHR30383">
    <property type="entry name" value="THIOESTERASE 1/PROTEASE 1/LYSOPHOSPHOLIPASE L1"/>
    <property type="match status" value="1"/>
</dbReference>
<organism evidence="3 4">
    <name type="scientific">Rubripirellula lacrimiformis</name>
    <dbReference type="NCBI Taxonomy" id="1930273"/>
    <lineage>
        <taxon>Bacteria</taxon>
        <taxon>Pseudomonadati</taxon>
        <taxon>Planctomycetota</taxon>
        <taxon>Planctomycetia</taxon>
        <taxon>Pirellulales</taxon>
        <taxon>Pirellulaceae</taxon>
        <taxon>Rubripirellula</taxon>
    </lineage>
</organism>
<gene>
    <name evidence="3" type="ORF">K227x_50170</name>
</gene>
<evidence type="ECO:0000313" key="3">
    <source>
        <dbReference type="EMBL" id="QDT06606.1"/>
    </source>
</evidence>
<keyword evidence="4" id="KW-1185">Reference proteome</keyword>
<protein>
    <submittedName>
        <fullName evidence="3">GDSL-like Lipase/Acylhydrolase</fullName>
    </submittedName>
</protein>
<evidence type="ECO:0000259" key="2">
    <source>
        <dbReference type="Pfam" id="PF13472"/>
    </source>
</evidence>
<dbReference type="CDD" id="cd01834">
    <property type="entry name" value="SGNH_hydrolase_like_2"/>
    <property type="match status" value="1"/>
</dbReference>
<dbReference type="Pfam" id="PF13472">
    <property type="entry name" value="Lipase_GDSL_2"/>
    <property type="match status" value="1"/>
</dbReference>
<feature type="domain" description="SGNH hydrolase-type esterase" evidence="2">
    <location>
        <begin position="96"/>
        <end position="282"/>
    </location>
</feature>
<evidence type="ECO:0000256" key="1">
    <source>
        <dbReference type="SAM" id="MobiDB-lite"/>
    </source>
</evidence>
<dbReference type="SUPFAM" id="SSF52266">
    <property type="entry name" value="SGNH hydrolase"/>
    <property type="match status" value="1"/>
</dbReference>
<proteinExistence type="predicted"/>
<dbReference type="EMBL" id="CP036525">
    <property type="protein sequence ID" value="QDT06606.1"/>
    <property type="molecule type" value="Genomic_DNA"/>
</dbReference>
<dbReference type="InterPro" id="IPR036514">
    <property type="entry name" value="SGNH_hydro_sf"/>
</dbReference>